<dbReference type="Gene3D" id="6.10.340.10">
    <property type="match status" value="1"/>
</dbReference>
<dbReference type="InterPro" id="IPR036097">
    <property type="entry name" value="HisK_dim/P_sf"/>
</dbReference>
<comment type="caution">
    <text evidence="15">The sequence shown here is derived from an EMBL/GenBank/DDBJ whole genome shotgun (WGS) entry which is preliminary data.</text>
</comment>
<comment type="subcellular location">
    <subcellularLocation>
        <location evidence="2">Membrane</location>
    </subcellularLocation>
</comment>
<evidence type="ECO:0000256" key="5">
    <source>
        <dbReference type="ARBA" id="ARBA00022679"/>
    </source>
</evidence>
<evidence type="ECO:0000256" key="3">
    <source>
        <dbReference type="ARBA" id="ARBA00012438"/>
    </source>
</evidence>
<dbReference type="Pfam" id="PF00672">
    <property type="entry name" value="HAMP"/>
    <property type="match status" value="1"/>
</dbReference>
<dbReference type="InterPro" id="IPR050428">
    <property type="entry name" value="TCS_sensor_his_kinase"/>
</dbReference>
<dbReference type="CDD" id="cd00075">
    <property type="entry name" value="HATPase"/>
    <property type="match status" value="1"/>
</dbReference>
<keyword evidence="6 12" id="KW-0812">Transmembrane</keyword>
<evidence type="ECO:0000256" key="9">
    <source>
        <dbReference type="ARBA" id="ARBA00023012"/>
    </source>
</evidence>
<dbReference type="Gene3D" id="3.30.565.10">
    <property type="entry name" value="Histidine kinase-like ATPase, C-terminal domain"/>
    <property type="match status" value="1"/>
</dbReference>
<dbReference type="PANTHER" id="PTHR45436:SF8">
    <property type="entry name" value="HISTIDINE KINASE"/>
    <property type="match status" value="1"/>
</dbReference>
<dbReference type="InterPro" id="IPR003660">
    <property type="entry name" value="HAMP_dom"/>
</dbReference>
<reference evidence="15 16" key="1">
    <citation type="submission" date="2016-03" db="EMBL/GenBank/DDBJ databases">
        <title>Genome sequence of Nesiotobacter sp. nov., a moderately halophilic alphaproteobacterium isolated from the Yellow Sea, China.</title>
        <authorList>
            <person name="Zhang G."/>
            <person name="Zhang R."/>
        </authorList>
    </citation>
    <scope>NUCLEOTIDE SEQUENCE [LARGE SCALE GENOMIC DNA]</scope>
    <source>
        <strain evidence="15 16">WB1-6</strain>
    </source>
</reference>
<evidence type="ECO:0000256" key="11">
    <source>
        <dbReference type="SAM" id="MobiDB-lite"/>
    </source>
</evidence>
<dbReference type="SMART" id="SM00304">
    <property type="entry name" value="HAMP"/>
    <property type="match status" value="1"/>
</dbReference>
<sequence length="491" mass="54071">MTALARLVRTTSFKLSLITITVFIGLSLFLFQFISSNTDALMREQVVQTVDADVNGLTEPYAFGGITGLAQAIERRVRQPNANLYLLVDFAGNLIAGNISHLPTAVLDKADGEIHFVNYQRLSETVEGEAAMPETYEAVVRVFKLPGNFRLLVGRELEEQSRLHGLLGDALKLWLAGMVVLAVAVWFFISRRILKRMDGMTRSSQHIMAGDLSQRLEVTGSGDEFDRLAISLNQMLERIEELLKGLKEVSDNIAHDLKTPLTRMRGRVEEALRERQTEPELREALEETLVETDELINTFNALLRIARVEAGSEGVHMERLPLHSIAEDLCELYEPVAEDQGVLFHSSVDADLCVMGDRQLLSQALANLIENALKYGRPYHPETPAEVSVRLYQRGQSALLEVADNGTGIPATEVERVCERFVRLDNSRSEPGSGLGLALIKAVAGVHHGQLELTSGEPGLVARLVLPLVSDVNGGGDSGDTREQRVQSATS</sequence>
<keyword evidence="4" id="KW-0597">Phosphoprotein</keyword>
<gene>
    <name evidence="15" type="ORF">A3843_15860</name>
</gene>
<evidence type="ECO:0000256" key="2">
    <source>
        <dbReference type="ARBA" id="ARBA00004370"/>
    </source>
</evidence>
<dbReference type="InterPro" id="IPR005467">
    <property type="entry name" value="His_kinase_dom"/>
</dbReference>
<dbReference type="SMART" id="SM00387">
    <property type="entry name" value="HATPase_c"/>
    <property type="match status" value="1"/>
</dbReference>
<dbReference type="GO" id="GO:0000155">
    <property type="term" value="F:phosphorelay sensor kinase activity"/>
    <property type="evidence" value="ECO:0007669"/>
    <property type="project" value="InterPro"/>
</dbReference>
<evidence type="ECO:0000256" key="4">
    <source>
        <dbReference type="ARBA" id="ARBA00022553"/>
    </source>
</evidence>
<dbReference type="GO" id="GO:0005886">
    <property type="term" value="C:plasma membrane"/>
    <property type="evidence" value="ECO:0007669"/>
    <property type="project" value="TreeGrafter"/>
</dbReference>
<evidence type="ECO:0000259" key="13">
    <source>
        <dbReference type="PROSITE" id="PS50109"/>
    </source>
</evidence>
<keyword evidence="9" id="KW-0902">Two-component regulatory system</keyword>
<evidence type="ECO:0000256" key="6">
    <source>
        <dbReference type="ARBA" id="ARBA00022692"/>
    </source>
</evidence>
<dbReference type="SUPFAM" id="SSF47384">
    <property type="entry name" value="Homodimeric domain of signal transducing histidine kinase"/>
    <property type="match status" value="1"/>
</dbReference>
<evidence type="ECO:0000256" key="8">
    <source>
        <dbReference type="ARBA" id="ARBA00022989"/>
    </source>
</evidence>
<dbReference type="STRING" id="197461.A3843_15860"/>
<name>A0A1U7JES6_9HYPH</name>
<evidence type="ECO:0000256" key="1">
    <source>
        <dbReference type="ARBA" id="ARBA00000085"/>
    </source>
</evidence>
<dbReference type="PRINTS" id="PR00344">
    <property type="entry name" value="BCTRLSENSOR"/>
</dbReference>
<keyword evidence="8 12" id="KW-1133">Transmembrane helix</keyword>
<evidence type="ECO:0000256" key="10">
    <source>
        <dbReference type="ARBA" id="ARBA00023136"/>
    </source>
</evidence>
<dbReference type="SUPFAM" id="SSF55874">
    <property type="entry name" value="ATPase domain of HSP90 chaperone/DNA topoisomerase II/histidine kinase"/>
    <property type="match status" value="1"/>
</dbReference>
<feature type="transmembrane region" description="Helical" evidence="12">
    <location>
        <begin position="173"/>
        <end position="194"/>
    </location>
</feature>
<keyword evidence="16" id="KW-1185">Reference proteome</keyword>
<feature type="domain" description="HAMP" evidence="14">
    <location>
        <begin position="191"/>
        <end position="244"/>
    </location>
</feature>
<dbReference type="SMART" id="SM00388">
    <property type="entry name" value="HisKA"/>
    <property type="match status" value="1"/>
</dbReference>
<dbReference type="SUPFAM" id="SSF158472">
    <property type="entry name" value="HAMP domain-like"/>
    <property type="match status" value="1"/>
</dbReference>
<dbReference type="Proteomes" id="UP000185783">
    <property type="component" value="Unassembled WGS sequence"/>
</dbReference>
<evidence type="ECO:0000256" key="12">
    <source>
        <dbReference type="SAM" id="Phobius"/>
    </source>
</evidence>
<dbReference type="InterPro" id="IPR003594">
    <property type="entry name" value="HATPase_dom"/>
</dbReference>
<feature type="domain" description="Histidine kinase" evidence="13">
    <location>
        <begin position="252"/>
        <end position="470"/>
    </location>
</feature>
<dbReference type="PANTHER" id="PTHR45436">
    <property type="entry name" value="SENSOR HISTIDINE KINASE YKOH"/>
    <property type="match status" value="1"/>
</dbReference>
<dbReference type="EMBL" id="LVVZ01000022">
    <property type="protein sequence ID" value="OKL43182.1"/>
    <property type="molecule type" value="Genomic_DNA"/>
</dbReference>
<dbReference type="Gene3D" id="1.10.287.130">
    <property type="match status" value="1"/>
</dbReference>
<feature type="region of interest" description="Disordered" evidence="11">
    <location>
        <begin position="472"/>
        <end position="491"/>
    </location>
</feature>
<proteinExistence type="predicted"/>
<organism evidence="15 16">
    <name type="scientific">Pseudovibrio exalbescens</name>
    <dbReference type="NCBI Taxonomy" id="197461"/>
    <lineage>
        <taxon>Bacteria</taxon>
        <taxon>Pseudomonadati</taxon>
        <taxon>Pseudomonadota</taxon>
        <taxon>Alphaproteobacteria</taxon>
        <taxon>Hyphomicrobiales</taxon>
        <taxon>Stappiaceae</taxon>
        <taxon>Pseudovibrio</taxon>
    </lineage>
</organism>
<dbReference type="Pfam" id="PF00512">
    <property type="entry name" value="HisKA"/>
    <property type="match status" value="1"/>
</dbReference>
<feature type="transmembrane region" description="Helical" evidence="12">
    <location>
        <begin position="12"/>
        <end position="34"/>
    </location>
</feature>
<dbReference type="InterPro" id="IPR004358">
    <property type="entry name" value="Sig_transdc_His_kin-like_C"/>
</dbReference>
<comment type="catalytic activity">
    <reaction evidence="1">
        <text>ATP + protein L-histidine = ADP + protein N-phospho-L-histidine.</text>
        <dbReference type="EC" id="2.7.13.3"/>
    </reaction>
</comment>
<dbReference type="EC" id="2.7.13.3" evidence="3"/>
<protein>
    <recommendedName>
        <fullName evidence="3">histidine kinase</fullName>
        <ecNumber evidence="3">2.7.13.3</ecNumber>
    </recommendedName>
</protein>
<evidence type="ECO:0000256" key="7">
    <source>
        <dbReference type="ARBA" id="ARBA00022777"/>
    </source>
</evidence>
<dbReference type="RefSeq" id="WP_028482974.1">
    <property type="nucleotide sequence ID" value="NZ_LVVZ01000022.1"/>
</dbReference>
<evidence type="ECO:0000259" key="14">
    <source>
        <dbReference type="PROSITE" id="PS50885"/>
    </source>
</evidence>
<keyword evidence="7 15" id="KW-0418">Kinase</keyword>
<dbReference type="CDD" id="cd00082">
    <property type="entry name" value="HisKA"/>
    <property type="match status" value="1"/>
</dbReference>
<dbReference type="InterPro" id="IPR003661">
    <property type="entry name" value="HisK_dim/P_dom"/>
</dbReference>
<evidence type="ECO:0000313" key="16">
    <source>
        <dbReference type="Proteomes" id="UP000185783"/>
    </source>
</evidence>
<dbReference type="AlphaFoldDB" id="A0A1U7JES6"/>
<dbReference type="PROSITE" id="PS50885">
    <property type="entry name" value="HAMP"/>
    <property type="match status" value="1"/>
</dbReference>
<accession>A0A1U7JES6</accession>
<dbReference type="Pfam" id="PF02518">
    <property type="entry name" value="HATPase_c"/>
    <property type="match status" value="1"/>
</dbReference>
<dbReference type="PROSITE" id="PS50109">
    <property type="entry name" value="HIS_KIN"/>
    <property type="match status" value="1"/>
</dbReference>
<evidence type="ECO:0000313" key="15">
    <source>
        <dbReference type="EMBL" id="OKL43182.1"/>
    </source>
</evidence>
<keyword evidence="10 12" id="KW-0472">Membrane</keyword>
<dbReference type="CDD" id="cd06225">
    <property type="entry name" value="HAMP"/>
    <property type="match status" value="1"/>
</dbReference>
<dbReference type="InterPro" id="IPR036890">
    <property type="entry name" value="HATPase_C_sf"/>
</dbReference>
<keyword evidence="5" id="KW-0808">Transferase</keyword>